<name>A0A8X6WM91_9ARAC</name>
<reference evidence="2" key="1">
    <citation type="submission" date="2020-08" db="EMBL/GenBank/DDBJ databases">
        <title>Multicomponent nature underlies the extraordinary mechanical properties of spider dragline silk.</title>
        <authorList>
            <person name="Kono N."/>
            <person name="Nakamura H."/>
            <person name="Mori M."/>
            <person name="Yoshida Y."/>
            <person name="Ohtoshi R."/>
            <person name="Malay A.D."/>
            <person name="Moran D.A.P."/>
            <person name="Tomita M."/>
            <person name="Numata K."/>
            <person name="Arakawa K."/>
        </authorList>
    </citation>
    <scope>NUCLEOTIDE SEQUENCE</scope>
</reference>
<dbReference type="OrthoDB" id="1932706at2759"/>
<proteinExistence type="predicted"/>
<accession>A0A8X6WM91</accession>
<dbReference type="AlphaFoldDB" id="A0A8X6WM91"/>
<organism evidence="2 3">
    <name type="scientific">Trichonephila inaurata madagascariensis</name>
    <dbReference type="NCBI Taxonomy" id="2747483"/>
    <lineage>
        <taxon>Eukaryota</taxon>
        <taxon>Metazoa</taxon>
        <taxon>Ecdysozoa</taxon>
        <taxon>Arthropoda</taxon>
        <taxon>Chelicerata</taxon>
        <taxon>Arachnida</taxon>
        <taxon>Araneae</taxon>
        <taxon>Araneomorphae</taxon>
        <taxon>Entelegynae</taxon>
        <taxon>Araneoidea</taxon>
        <taxon>Nephilidae</taxon>
        <taxon>Trichonephila</taxon>
        <taxon>Trichonephila inaurata</taxon>
    </lineage>
</organism>
<evidence type="ECO:0000313" key="2">
    <source>
        <dbReference type="EMBL" id="GFY37300.1"/>
    </source>
</evidence>
<protein>
    <submittedName>
        <fullName evidence="2">Uncharacterized protein</fullName>
    </submittedName>
</protein>
<sequence length="658" mass="75696">MDKGSDEGTKHEENSSDWSDKSCTTEDSESSSDSDGSEFIDVRLNKLLDLIPPGIQNCKSYSAMVDKKVFQALSKKITIKEFKDFIKRLQVTSLFDKVSEVKIQKPLTRKEIEIKETSISSLFPGICFKKGILVTLGKILDQHDYKNISKCLETLIAHRRLNYLTVNLRGFLKGYELVLFDHEAIVERSLGVHSYSDGFVDHIDNGLIPYEILDKVLECQVPLIYDGYLFVRIKSFISFEKDFGFYPLQHSNETINAVCDMVAHRTSCDNKEIQKIKSQLYVAKCPNLYLSPKPIQKIERTVNIFSGNLKRKLVAEFGKKMKILNAIKKAHADGYISSLDEETVLEFIHRKNGIEQITCLMDHQLSTDKEKVKEEIIDDEDIKMFIHHLKVQAGKMRDEQCRESRNETQIGNLVDMQSTSSEGMEEVKIVIERTAIAELINFIRKRRIVIPDTISCNKLVEVESFIFEFSYKLQEKIELVCDIICVAVPDATERNYHCAFELDKKLCKFSPLNKVGRRGSRTQLDKYIENFAKERRNKNAGYMRVSHKQNFIQLDLVAAKYASFKEEPNSQIIYLVDRYPEHHEFIFPHLRIISNDNYSKKSDAIPQHFSSTYTNKPGITTAEITEELLGSTLIPARKMKHQENVSGESLAFKNQDKI</sequence>
<gene>
    <name evidence="2" type="ORF">TNIN_76301</name>
</gene>
<comment type="caution">
    <text evidence="2">The sequence shown here is derived from an EMBL/GenBank/DDBJ whole genome shotgun (WGS) entry which is preliminary data.</text>
</comment>
<dbReference type="EMBL" id="BMAV01000234">
    <property type="protein sequence ID" value="GFY37300.1"/>
    <property type="molecule type" value="Genomic_DNA"/>
</dbReference>
<feature type="compositionally biased region" description="Basic and acidic residues" evidence="1">
    <location>
        <begin position="1"/>
        <end position="24"/>
    </location>
</feature>
<feature type="region of interest" description="Disordered" evidence="1">
    <location>
        <begin position="1"/>
        <end position="37"/>
    </location>
</feature>
<keyword evidence="3" id="KW-1185">Reference proteome</keyword>
<feature type="compositionally biased region" description="Acidic residues" evidence="1">
    <location>
        <begin position="26"/>
        <end position="37"/>
    </location>
</feature>
<dbReference type="Proteomes" id="UP000886998">
    <property type="component" value="Unassembled WGS sequence"/>
</dbReference>
<evidence type="ECO:0000313" key="3">
    <source>
        <dbReference type="Proteomes" id="UP000886998"/>
    </source>
</evidence>
<evidence type="ECO:0000256" key="1">
    <source>
        <dbReference type="SAM" id="MobiDB-lite"/>
    </source>
</evidence>